<dbReference type="SMART" id="SM00089">
    <property type="entry name" value="PKD"/>
    <property type="match status" value="1"/>
</dbReference>
<accession>A0ABY4G239</accession>
<proteinExistence type="predicted"/>
<feature type="chain" id="PRO_5045385755" evidence="1">
    <location>
        <begin position="22"/>
        <end position="266"/>
    </location>
</feature>
<feature type="signal peptide" evidence="1">
    <location>
        <begin position="1"/>
        <end position="21"/>
    </location>
</feature>
<dbReference type="RefSeq" id="WP_245118932.1">
    <property type="nucleotide sequence ID" value="NZ_CP095061.1"/>
</dbReference>
<evidence type="ECO:0000313" key="3">
    <source>
        <dbReference type="EMBL" id="UOQ64922.1"/>
    </source>
</evidence>
<sequence length="266" mass="28087">MKNTWNKAAIWVLMSSSVLVASCDKEDQGELKGPLPTASFTVSAVKTVGLTNEVTFTSTSTDAFLYKWDFGDGTTGTGQTITHKYQRGGTVQAQLTAAGPRGYTVSDKQDVALPEIATIVKQLLTGGSTKTWKFDNAAEAPIIVGTEGNPGQYYAGGPANGLPTCQSDDEYTFTAANVLTYDAKAGTLVAPAQSCEAPRSGTSDFTFGPATGQGYAMLELKRAGSFIGVTDVPDQTYRIIDISATKMVLRAGKPGGTVFQYKMIAK</sequence>
<feature type="domain" description="PKD" evidence="2">
    <location>
        <begin position="35"/>
        <end position="113"/>
    </location>
</feature>
<evidence type="ECO:0000259" key="2">
    <source>
        <dbReference type="PROSITE" id="PS50093"/>
    </source>
</evidence>
<name>A0ABY4G239_9BACT</name>
<gene>
    <name evidence="3" type="ORF">MUN86_15295</name>
</gene>
<dbReference type="InterPro" id="IPR013783">
    <property type="entry name" value="Ig-like_fold"/>
</dbReference>
<dbReference type="Pfam" id="PF18911">
    <property type="entry name" value="PKD_4"/>
    <property type="match status" value="1"/>
</dbReference>
<dbReference type="PROSITE" id="PS51257">
    <property type="entry name" value="PROKAR_LIPOPROTEIN"/>
    <property type="match status" value="1"/>
</dbReference>
<reference evidence="3" key="1">
    <citation type="submission" date="2022-04" db="EMBL/GenBank/DDBJ databases">
        <title>Hymenobacter sp. isolated from the air.</title>
        <authorList>
            <person name="Won M."/>
            <person name="Lee C.-M."/>
            <person name="Woen H.-Y."/>
            <person name="Kwon S.-W."/>
        </authorList>
    </citation>
    <scope>NUCLEOTIDE SEQUENCE</scope>
    <source>
        <strain evidence="3">5420S-77</strain>
    </source>
</reference>
<dbReference type="InterPro" id="IPR035986">
    <property type="entry name" value="PKD_dom_sf"/>
</dbReference>
<dbReference type="PROSITE" id="PS50093">
    <property type="entry name" value="PKD"/>
    <property type="match status" value="1"/>
</dbReference>
<dbReference type="EMBL" id="CP095061">
    <property type="protein sequence ID" value="UOQ64922.1"/>
    <property type="molecule type" value="Genomic_DNA"/>
</dbReference>
<keyword evidence="1" id="KW-0732">Signal</keyword>
<dbReference type="Proteomes" id="UP000830401">
    <property type="component" value="Chromosome"/>
</dbReference>
<dbReference type="InterPro" id="IPR022409">
    <property type="entry name" value="PKD/Chitinase_dom"/>
</dbReference>
<evidence type="ECO:0000256" key="1">
    <source>
        <dbReference type="SAM" id="SignalP"/>
    </source>
</evidence>
<dbReference type="InterPro" id="IPR000601">
    <property type="entry name" value="PKD_dom"/>
</dbReference>
<protein>
    <submittedName>
        <fullName evidence="3">PKD domain-containing protein</fullName>
    </submittedName>
</protein>
<evidence type="ECO:0000313" key="4">
    <source>
        <dbReference type="Proteomes" id="UP000830401"/>
    </source>
</evidence>
<dbReference type="SUPFAM" id="SSF49299">
    <property type="entry name" value="PKD domain"/>
    <property type="match status" value="1"/>
</dbReference>
<dbReference type="Gene3D" id="2.60.40.10">
    <property type="entry name" value="Immunoglobulins"/>
    <property type="match status" value="1"/>
</dbReference>
<keyword evidence="4" id="KW-1185">Reference proteome</keyword>
<organism evidence="3 4">
    <name type="scientific">Hymenobacter volaticus</name>
    <dbReference type="NCBI Taxonomy" id="2932254"/>
    <lineage>
        <taxon>Bacteria</taxon>
        <taxon>Pseudomonadati</taxon>
        <taxon>Bacteroidota</taxon>
        <taxon>Cytophagia</taxon>
        <taxon>Cytophagales</taxon>
        <taxon>Hymenobacteraceae</taxon>
        <taxon>Hymenobacter</taxon>
    </lineage>
</organism>
<dbReference type="CDD" id="cd00146">
    <property type="entry name" value="PKD"/>
    <property type="match status" value="1"/>
</dbReference>